<reference evidence="5" key="1">
    <citation type="submission" date="2017-05" db="UniProtKB">
        <authorList>
            <consortium name="EnsemblMetazoa"/>
        </authorList>
    </citation>
    <scope>IDENTIFICATION</scope>
</reference>
<feature type="domain" description="EF-hand" evidence="4">
    <location>
        <begin position="94"/>
        <end position="129"/>
    </location>
</feature>
<sequence>MRNNVQRRYSPTFYRITATKMESLTAGKNNAAASATDVASKTPRSSQVMDKNDFGSNPSLYKLSPPGPARLPVPMVLSQKTLGSTRLEERICMEDLQQLMRMFILADENGTRGLEIDEFKKSIGKILKGKKLSDHEMAVLHMKIDSDCDGSIDWDEFCTFMLLKYQEQDTMIFEKKPPFPFPIKKYTSPHRHCVYRITMLPSISRNFETKTEGSGDNDGSIISISKDGIVCFWKKNVKNLKLYRTVNLTKLEKTTKARPLWVTDMVVMPNMHKVLLSFTDSVLAVYDLTTPTFERIFHITRMPHCVVTMDYW</sequence>
<evidence type="ECO:0000259" key="4">
    <source>
        <dbReference type="PROSITE" id="PS50222"/>
    </source>
</evidence>
<dbReference type="InterPro" id="IPR011992">
    <property type="entry name" value="EF-hand-dom_pair"/>
</dbReference>
<evidence type="ECO:0000256" key="1">
    <source>
        <dbReference type="ARBA" id="ARBA00022737"/>
    </source>
</evidence>
<keyword evidence="1" id="KW-0677">Repeat</keyword>
<dbReference type="InParanoid" id="A0A1X7VVD7"/>
<organism evidence="5">
    <name type="scientific">Amphimedon queenslandica</name>
    <name type="common">Sponge</name>
    <dbReference type="NCBI Taxonomy" id="400682"/>
    <lineage>
        <taxon>Eukaryota</taxon>
        <taxon>Metazoa</taxon>
        <taxon>Porifera</taxon>
        <taxon>Demospongiae</taxon>
        <taxon>Heteroscleromorpha</taxon>
        <taxon>Haplosclerida</taxon>
        <taxon>Niphatidae</taxon>
        <taxon>Amphimedon</taxon>
    </lineage>
</organism>
<evidence type="ECO:0000256" key="3">
    <source>
        <dbReference type="SAM" id="MobiDB-lite"/>
    </source>
</evidence>
<dbReference type="Gene3D" id="2.130.10.10">
    <property type="entry name" value="YVTN repeat-like/Quinoprotein amine dehydrogenase"/>
    <property type="match status" value="1"/>
</dbReference>
<dbReference type="InterPro" id="IPR051242">
    <property type="entry name" value="WD-EF-hand_domain"/>
</dbReference>
<dbReference type="SUPFAM" id="SSF50978">
    <property type="entry name" value="WD40 repeat-like"/>
    <property type="match status" value="1"/>
</dbReference>
<protein>
    <recommendedName>
        <fullName evidence="4">EF-hand domain-containing protein</fullName>
    </recommendedName>
</protein>
<dbReference type="PROSITE" id="PS00018">
    <property type="entry name" value="EF_HAND_1"/>
    <property type="match status" value="1"/>
</dbReference>
<evidence type="ECO:0000256" key="2">
    <source>
        <dbReference type="ARBA" id="ARBA00022837"/>
    </source>
</evidence>
<dbReference type="Pfam" id="PF13499">
    <property type="entry name" value="EF-hand_7"/>
    <property type="match status" value="1"/>
</dbReference>
<dbReference type="PANTHER" id="PTHR44324">
    <property type="entry name" value="WD40 REPEAT DOMAIN 95"/>
    <property type="match status" value="1"/>
</dbReference>
<feature type="region of interest" description="Disordered" evidence="3">
    <location>
        <begin position="29"/>
        <end position="57"/>
    </location>
</feature>
<proteinExistence type="predicted"/>
<dbReference type="InterPro" id="IPR015943">
    <property type="entry name" value="WD40/YVTN_repeat-like_dom_sf"/>
</dbReference>
<feature type="domain" description="EF-hand" evidence="4">
    <location>
        <begin position="132"/>
        <end position="167"/>
    </location>
</feature>
<accession>A0A1X7VVD7</accession>
<keyword evidence="2" id="KW-0106">Calcium</keyword>
<dbReference type="GO" id="GO:0005509">
    <property type="term" value="F:calcium ion binding"/>
    <property type="evidence" value="ECO:0007669"/>
    <property type="project" value="InterPro"/>
</dbReference>
<dbReference type="SUPFAM" id="SSF47473">
    <property type="entry name" value="EF-hand"/>
    <property type="match status" value="1"/>
</dbReference>
<dbReference type="Gene3D" id="1.10.238.10">
    <property type="entry name" value="EF-hand"/>
    <property type="match status" value="1"/>
</dbReference>
<dbReference type="AlphaFoldDB" id="A0A1X7VVD7"/>
<dbReference type="OrthoDB" id="5980302at2759"/>
<dbReference type="PROSITE" id="PS50222">
    <property type="entry name" value="EF_HAND_2"/>
    <property type="match status" value="2"/>
</dbReference>
<evidence type="ECO:0000313" key="5">
    <source>
        <dbReference type="EnsemblMetazoa" id="Aqu2.1.43834_001"/>
    </source>
</evidence>
<dbReference type="InterPro" id="IPR002048">
    <property type="entry name" value="EF_hand_dom"/>
</dbReference>
<dbReference type="InterPro" id="IPR036322">
    <property type="entry name" value="WD40_repeat_dom_sf"/>
</dbReference>
<dbReference type="EnsemblMetazoa" id="Aqu2.1.43834_001">
    <property type="protein sequence ID" value="Aqu2.1.43834_001"/>
    <property type="gene ID" value="Aqu2.1.43834"/>
</dbReference>
<name>A0A1X7VVD7_AMPQE</name>
<dbReference type="InterPro" id="IPR018247">
    <property type="entry name" value="EF_Hand_1_Ca_BS"/>
</dbReference>
<dbReference type="PANTHER" id="PTHR44324:SF6">
    <property type="entry name" value="EF-HAND CALCIUM BINDING DOMAIN 8"/>
    <property type="match status" value="1"/>
</dbReference>